<keyword evidence="6" id="KW-0479">Metal-binding</keyword>
<dbReference type="HAMAP" id="MF_00801">
    <property type="entry name" value="Endonuclease_5"/>
    <property type="match status" value="1"/>
</dbReference>
<proteinExistence type="inferred from homology"/>
<evidence type="ECO:0000256" key="1">
    <source>
        <dbReference type="ARBA" id="ARBA00004496"/>
    </source>
</evidence>
<comment type="catalytic activity">
    <reaction evidence="6">
        <text>Endonucleolytic cleavage at apurinic or apyrimidinic sites to products with a 5'-phosphate.</text>
        <dbReference type="EC" id="3.1.21.7"/>
    </reaction>
</comment>
<keyword evidence="3 6" id="KW-0540">Nuclease</keyword>
<reference evidence="7" key="1">
    <citation type="submission" date="2017-05" db="EMBL/GenBank/DDBJ databases">
        <authorList>
            <person name="Varghese N."/>
            <person name="Submissions S."/>
        </authorList>
    </citation>
    <scope>NUCLEOTIDE SEQUENCE</scope>
    <source>
        <strain evidence="7">DSM 45262</strain>
    </source>
</reference>
<dbReference type="PANTHER" id="PTHR28511:SF1">
    <property type="entry name" value="ENDONUCLEASE V"/>
    <property type="match status" value="1"/>
</dbReference>
<protein>
    <recommendedName>
        <fullName evidence="6">Endonuclease V</fullName>
        <ecNumber evidence="6">3.1.21.7</ecNumber>
    </recommendedName>
    <alternativeName>
        <fullName evidence="6">Deoxyinosine 3'endonuclease</fullName>
    </alternativeName>
    <alternativeName>
        <fullName evidence="6">Deoxyribonuclease V</fullName>
        <shortName evidence="6">DNase V</shortName>
    </alternativeName>
</protein>
<evidence type="ECO:0000313" key="8">
    <source>
        <dbReference type="Proteomes" id="UP001157946"/>
    </source>
</evidence>
<comment type="function">
    <text evidence="6">DNA repair enzyme involved in the repair of deaminated bases. Selectively cleaves double-stranded DNA at the second phosphodiester bond 3' to a deoxyinosine leaving behind the intact lesion on the nicked DNA.</text>
</comment>
<dbReference type="RefSeq" id="WP_284724224.1">
    <property type="nucleotide sequence ID" value="NZ_FXTU01000003.1"/>
</dbReference>
<dbReference type="GO" id="GO:0016891">
    <property type="term" value="F:RNA endonuclease activity producing 5'-phosphomonoesters, hydrolytic mechanism"/>
    <property type="evidence" value="ECO:0007669"/>
    <property type="project" value="TreeGrafter"/>
</dbReference>
<evidence type="ECO:0000313" key="7">
    <source>
        <dbReference type="EMBL" id="SMP18681.1"/>
    </source>
</evidence>
<evidence type="ECO:0000256" key="3">
    <source>
        <dbReference type="ARBA" id="ARBA00022722"/>
    </source>
</evidence>
<comment type="cofactor">
    <cofactor evidence="6">
        <name>Mg(2+)</name>
        <dbReference type="ChEBI" id="CHEBI:18420"/>
    </cofactor>
</comment>
<dbReference type="CDD" id="cd06559">
    <property type="entry name" value="Endonuclease_V"/>
    <property type="match status" value="1"/>
</dbReference>
<comment type="subcellular location">
    <subcellularLocation>
        <location evidence="1 6">Cytoplasm</location>
    </subcellularLocation>
</comment>
<dbReference type="PANTHER" id="PTHR28511">
    <property type="entry name" value="ENDONUCLEASE V"/>
    <property type="match status" value="1"/>
</dbReference>
<dbReference type="AlphaFoldDB" id="A0AA45WNG4"/>
<keyword evidence="6" id="KW-0460">Magnesium</keyword>
<gene>
    <name evidence="6" type="primary">nfi</name>
    <name evidence="7" type="ORF">SAMN06265361_103169</name>
</gene>
<accession>A0AA45WNG4</accession>
<dbReference type="InterPro" id="IPR007581">
    <property type="entry name" value="Endonuclease-V"/>
</dbReference>
<evidence type="ECO:0000256" key="5">
    <source>
        <dbReference type="ARBA" id="ARBA00022801"/>
    </source>
</evidence>
<dbReference type="GO" id="GO:0005737">
    <property type="term" value="C:cytoplasm"/>
    <property type="evidence" value="ECO:0007669"/>
    <property type="project" value="UniProtKB-SubCell"/>
</dbReference>
<comment type="caution">
    <text evidence="7">The sequence shown here is derived from an EMBL/GenBank/DDBJ whole genome shotgun (WGS) entry which is preliminary data.</text>
</comment>
<feature type="site" description="Interaction with target DNA" evidence="6">
    <location>
        <position position="81"/>
    </location>
</feature>
<comment type="similarity">
    <text evidence="6">Belongs to the endonuclease V family.</text>
</comment>
<evidence type="ECO:0000256" key="2">
    <source>
        <dbReference type="ARBA" id="ARBA00022490"/>
    </source>
</evidence>
<feature type="binding site" evidence="6">
    <location>
        <position position="111"/>
    </location>
    <ligand>
        <name>Mg(2+)</name>
        <dbReference type="ChEBI" id="CHEBI:18420"/>
    </ligand>
</feature>
<keyword evidence="2 6" id="KW-0963">Cytoplasm</keyword>
<keyword evidence="4 6" id="KW-0255">Endonuclease</keyword>
<evidence type="ECO:0000256" key="4">
    <source>
        <dbReference type="ARBA" id="ARBA00022759"/>
    </source>
</evidence>
<evidence type="ECO:0000256" key="6">
    <source>
        <dbReference type="HAMAP-Rule" id="MF_00801"/>
    </source>
</evidence>
<dbReference type="Gene3D" id="3.30.2170.10">
    <property type="entry name" value="archaeoglobus fulgidus dsm 4304 superfamily"/>
    <property type="match status" value="1"/>
</dbReference>
<dbReference type="GO" id="GO:0006281">
    <property type="term" value="P:DNA repair"/>
    <property type="evidence" value="ECO:0007669"/>
    <property type="project" value="UniProtKB-UniRule"/>
</dbReference>
<dbReference type="GO" id="GO:0043737">
    <property type="term" value="F:deoxyribonuclease V activity"/>
    <property type="evidence" value="ECO:0007669"/>
    <property type="project" value="UniProtKB-UniRule"/>
</dbReference>
<dbReference type="Pfam" id="PF04493">
    <property type="entry name" value="Endonuclease_5"/>
    <property type="match status" value="1"/>
</dbReference>
<keyword evidence="6" id="KW-0234">DNA repair</keyword>
<keyword evidence="6" id="KW-0227">DNA damage</keyword>
<name>A0AA45WNG4_9BACL</name>
<dbReference type="GO" id="GO:0000287">
    <property type="term" value="F:magnesium ion binding"/>
    <property type="evidence" value="ECO:0007669"/>
    <property type="project" value="UniProtKB-UniRule"/>
</dbReference>
<organism evidence="7 8">
    <name type="scientific">Laceyella tengchongensis</name>
    <dbReference type="NCBI Taxonomy" id="574699"/>
    <lineage>
        <taxon>Bacteria</taxon>
        <taxon>Bacillati</taxon>
        <taxon>Bacillota</taxon>
        <taxon>Bacilli</taxon>
        <taxon>Bacillales</taxon>
        <taxon>Thermoactinomycetaceae</taxon>
        <taxon>Laceyella</taxon>
    </lineage>
</organism>
<keyword evidence="5 6" id="KW-0378">Hydrolase</keyword>
<dbReference type="GO" id="GO:0003727">
    <property type="term" value="F:single-stranded RNA binding"/>
    <property type="evidence" value="ECO:0007669"/>
    <property type="project" value="TreeGrafter"/>
</dbReference>
<dbReference type="EC" id="3.1.21.7" evidence="6"/>
<feature type="binding site" evidence="6">
    <location>
        <position position="43"/>
    </location>
    <ligand>
        <name>Mg(2+)</name>
        <dbReference type="ChEBI" id="CHEBI:18420"/>
    </ligand>
</feature>
<dbReference type="Proteomes" id="UP001157946">
    <property type="component" value="Unassembled WGS sequence"/>
</dbReference>
<sequence length="230" mass="26078">MNMYAIHSFDLSLDEMKAIQQSLRQQIRLTPYPGQPKDVAGVDLAYFPDDRRAVAVIVIMDYATQHIKEAVYHIDEVVQEYVPGFLAFRELPLFLKAWEKLHYEPDLVFFDGNGMLHPERVGLATHASFFIDKPTIGIAKTHFIGEYPEPQKSQGSVEWIKDQGDVVGAVLRTQDGVKPIYVSVGNYIDLPSALRLTQHFVGKESRIPEIVRQADLLSKQLRKQALAEEA</sequence>
<keyword evidence="8" id="KW-1185">Reference proteome</keyword>
<dbReference type="EMBL" id="FXTU01000003">
    <property type="protein sequence ID" value="SMP18681.1"/>
    <property type="molecule type" value="Genomic_DNA"/>
</dbReference>